<evidence type="ECO:0000259" key="9">
    <source>
        <dbReference type="PROSITE" id="PS51195"/>
    </source>
</evidence>
<evidence type="ECO:0000313" key="11">
    <source>
        <dbReference type="Proteomes" id="UP000237798"/>
    </source>
</evidence>
<dbReference type="PROSITE" id="PS51192">
    <property type="entry name" value="HELICASE_ATP_BIND_1"/>
    <property type="match status" value="1"/>
</dbReference>
<keyword evidence="5" id="KW-0690">Ribosome biogenesis</keyword>
<evidence type="ECO:0000313" key="10">
    <source>
        <dbReference type="EMBL" id="PRR84855.1"/>
    </source>
</evidence>
<dbReference type="InterPro" id="IPR014014">
    <property type="entry name" value="RNA_helicase_DEAD_Q_motif"/>
</dbReference>
<dbReference type="RefSeq" id="WP_106009820.1">
    <property type="nucleotide sequence ID" value="NZ_PVXP01000031.1"/>
</dbReference>
<dbReference type="PANTHER" id="PTHR47959:SF13">
    <property type="entry name" value="ATP-DEPENDENT RNA HELICASE RHLE"/>
    <property type="match status" value="1"/>
</dbReference>
<dbReference type="SUPFAM" id="SSF52540">
    <property type="entry name" value="P-loop containing nucleoside triphosphate hydrolases"/>
    <property type="match status" value="1"/>
</dbReference>
<dbReference type="GO" id="GO:0016887">
    <property type="term" value="F:ATP hydrolysis activity"/>
    <property type="evidence" value="ECO:0007669"/>
    <property type="project" value="RHEA"/>
</dbReference>
<dbReference type="Gene3D" id="3.40.50.300">
    <property type="entry name" value="P-loop containing nucleotide triphosphate hydrolases"/>
    <property type="match status" value="2"/>
</dbReference>
<keyword evidence="11" id="KW-1185">Reference proteome</keyword>
<dbReference type="HAMAP" id="MF_00965">
    <property type="entry name" value="DEAD_helicase_DbpA"/>
    <property type="match status" value="1"/>
</dbReference>
<dbReference type="InterPro" id="IPR027417">
    <property type="entry name" value="P-loop_NTPase"/>
</dbReference>
<feature type="short sequence motif" description="Q motif" evidence="6">
    <location>
        <begin position="4"/>
        <end position="32"/>
    </location>
</feature>
<dbReference type="GO" id="GO:0005829">
    <property type="term" value="C:cytosol"/>
    <property type="evidence" value="ECO:0007669"/>
    <property type="project" value="TreeGrafter"/>
</dbReference>
<dbReference type="InterPro" id="IPR014001">
    <property type="entry name" value="Helicase_ATP-bd"/>
</dbReference>
<evidence type="ECO:0000256" key="5">
    <source>
        <dbReference type="HAMAP-Rule" id="MF_00965"/>
    </source>
</evidence>
<dbReference type="GO" id="GO:0005524">
    <property type="term" value="F:ATP binding"/>
    <property type="evidence" value="ECO:0007669"/>
    <property type="project" value="UniProtKB-UniRule"/>
</dbReference>
<dbReference type="InterPro" id="IPR044742">
    <property type="entry name" value="DEAD/DEAH_RhlB"/>
</dbReference>
<evidence type="ECO:0000256" key="2">
    <source>
        <dbReference type="ARBA" id="ARBA00022801"/>
    </source>
</evidence>
<dbReference type="Gene3D" id="3.30.70.330">
    <property type="match status" value="1"/>
</dbReference>
<keyword evidence="1 5" id="KW-0547">Nucleotide-binding</keyword>
<dbReference type="Pfam" id="PF00270">
    <property type="entry name" value="DEAD"/>
    <property type="match status" value="1"/>
</dbReference>
<keyword evidence="3 5" id="KW-0347">Helicase</keyword>
<keyword evidence="5" id="KW-0694">RNA-binding</keyword>
<dbReference type="GO" id="GO:0000027">
    <property type="term" value="P:ribosomal large subunit assembly"/>
    <property type="evidence" value="ECO:0007669"/>
    <property type="project" value="UniProtKB-UniRule"/>
</dbReference>
<dbReference type="SMART" id="SM00490">
    <property type="entry name" value="HELICc"/>
    <property type="match status" value="1"/>
</dbReference>
<dbReference type="PROSITE" id="PS51195">
    <property type="entry name" value="Q_MOTIF"/>
    <property type="match status" value="1"/>
</dbReference>
<dbReference type="GO" id="GO:0003723">
    <property type="term" value="F:RNA binding"/>
    <property type="evidence" value="ECO:0007669"/>
    <property type="project" value="UniProtKB-UniRule"/>
</dbReference>
<dbReference type="SMART" id="SM00487">
    <property type="entry name" value="DEXDc"/>
    <property type="match status" value="1"/>
</dbReference>
<organism evidence="10 11">
    <name type="scientific">Clostridium luticellarii</name>
    <dbReference type="NCBI Taxonomy" id="1691940"/>
    <lineage>
        <taxon>Bacteria</taxon>
        <taxon>Bacillati</taxon>
        <taxon>Bacillota</taxon>
        <taxon>Clostridia</taxon>
        <taxon>Eubacteriales</taxon>
        <taxon>Clostridiaceae</taxon>
        <taxon>Clostridium</taxon>
    </lineage>
</organism>
<keyword evidence="2 5" id="KW-0378">Hydrolase</keyword>
<proteinExistence type="inferred from homology"/>
<dbReference type="InterPro" id="IPR011545">
    <property type="entry name" value="DEAD/DEAH_box_helicase_dom"/>
</dbReference>
<dbReference type="InterPro" id="IPR028619">
    <property type="entry name" value="DEAD_helicase_DbpA"/>
</dbReference>
<evidence type="ECO:0000259" key="7">
    <source>
        <dbReference type="PROSITE" id="PS51192"/>
    </source>
</evidence>
<sequence length="481" mass="54610">MNNLRFNDFGLDSDILKSIKKLGYENPSEVQEKVIPLILKNKDIIIKSETGSGKTAAFAIPICEKIELEEKLPQVLVLTPTRELALQIMESFSNIGKFKRINCAALFGKEPITVQIKKLRQRVHVVVGTPGRIADHIKRNTLNLKKIKYLVIDEADEMLDMGFIDQVKFIIDDLPKDRLTLLFSATIPQEMLKLFNKYMVNPINIDIKSKNSAVDRIRQLYYEVEAHEKFDLLNKIIYTEKPDSVMIFCRTKKNVDNLVLHMKDKGYPCSGLHGGMLQSKRIDVTKRFKRGEFIFLVCTDIAARGIDVENITHIINYDIPMEKESYIHRIGRTGRAGNSGTAITFVTPKEYRFLEKIGEFFNLNIEEGKIPSKEEVETGKKLFNEKLKAGPKIKNDNSRYINRDISKIYISAGKKKKIRPGDIAGTISSINGVNPDDVGIIDIEDNFSYVNILSGKGDIVLKALQNKTIKGKTIRAEKAMK</sequence>
<dbReference type="CDD" id="cd00268">
    <property type="entry name" value="DEADc"/>
    <property type="match status" value="1"/>
</dbReference>
<accession>A0A2T0BLU1</accession>
<dbReference type="EC" id="3.6.4.13" evidence="5"/>
<dbReference type="GO" id="GO:0034458">
    <property type="term" value="F:3'-5' RNA helicase activity"/>
    <property type="evidence" value="ECO:0007669"/>
    <property type="project" value="UniProtKB-UniRule"/>
</dbReference>
<feature type="domain" description="DEAD-box RNA helicase Q" evidence="9">
    <location>
        <begin position="4"/>
        <end position="32"/>
    </location>
</feature>
<dbReference type="PROSITE" id="PS51194">
    <property type="entry name" value="HELICASE_CTER"/>
    <property type="match status" value="1"/>
</dbReference>
<dbReference type="CDD" id="cd18787">
    <property type="entry name" value="SF2_C_DEAD"/>
    <property type="match status" value="1"/>
</dbReference>
<dbReference type="Pfam" id="PF03880">
    <property type="entry name" value="DbpA"/>
    <property type="match status" value="1"/>
</dbReference>
<dbReference type="InterPro" id="IPR012677">
    <property type="entry name" value="Nucleotide-bd_a/b_plait_sf"/>
</dbReference>
<dbReference type="InterPro" id="IPR001650">
    <property type="entry name" value="Helicase_C-like"/>
</dbReference>
<dbReference type="OrthoDB" id="9805696at2"/>
<name>A0A2T0BLU1_9CLOT</name>
<protein>
    <recommendedName>
        <fullName evidence="5">ATP-dependent RNA helicase DbpA</fullName>
        <ecNumber evidence="5">3.6.4.13</ecNumber>
    </recommendedName>
</protein>
<dbReference type="InterPro" id="IPR000629">
    <property type="entry name" value="RNA-helicase_DEAD-box_CS"/>
</dbReference>
<reference evidence="10 11" key="1">
    <citation type="submission" date="2018-03" db="EMBL/GenBank/DDBJ databases">
        <title>Genome sequence of Clostridium luticellarii DSM 29923.</title>
        <authorList>
            <person name="Poehlein A."/>
            <person name="Daniel R."/>
        </authorList>
    </citation>
    <scope>NUCLEOTIDE SEQUENCE [LARGE SCALE GENOMIC DNA]</scope>
    <source>
        <strain evidence="10 11">DSM 29923</strain>
    </source>
</reference>
<comment type="subcellular location">
    <subcellularLocation>
        <location evidence="5">Cytoplasm</location>
    </subcellularLocation>
</comment>
<evidence type="ECO:0000256" key="1">
    <source>
        <dbReference type="ARBA" id="ARBA00022741"/>
    </source>
</evidence>
<dbReference type="InterPro" id="IPR050079">
    <property type="entry name" value="DEAD_box_RNA_helicase"/>
</dbReference>
<evidence type="ECO:0000256" key="4">
    <source>
        <dbReference type="ARBA" id="ARBA00022840"/>
    </source>
</evidence>
<comment type="similarity">
    <text evidence="5">Belongs to the DEAD box helicase family. DbpA subfamily.</text>
</comment>
<evidence type="ECO:0000256" key="6">
    <source>
        <dbReference type="PROSITE-ProRule" id="PRU00552"/>
    </source>
</evidence>
<dbReference type="InterPro" id="IPR005580">
    <property type="entry name" value="DbpA/CsdA_RNA-bd_dom"/>
</dbReference>
<comment type="caution">
    <text evidence="10">The sequence shown here is derived from an EMBL/GenBank/DDBJ whole genome shotgun (WGS) entry which is preliminary data.</text>
</comment>
<gene>
    <name evidence="10" type="primary">dbpA_2</name>
    <name evidence="5" type="synonym">dbpA</name>
    <name evidence="10" type="ORF">CLLU_21970</name>
</gene>
<feature type="region of interest" description="Involved in 23S rRNA binding" evidence="5">
    <location>
        <begin position="406"/>
        <end position="481"/>
    </location>
</feature>
<evidence type="ECO:0000256" key="3">
    <source>
        <dbReference type="ARBA" id="ARBA00022806"/>
    </source>
</evidence>
<feature type="domain" description="Helicase C-terminal" evidence="8">
    <location>
        <begin position="231"/>
        <end position="377"/>
    </location>
</feature>
<dbReference type="Pfam" id="PF00271">
    <property type="entry name" value="Helicase_C"/>
    <property type="match status" value="1"/>
</dbReference>
<comment type="catalytic activity">
    <reaction evidence="5">
        <text>ATP + H2O = ADP + phosphate + H(+)</text>
        <dbReference type="Rhea" id="RHEA:13065"/>
        <dbReference type="ChEBI" id="CHEBI:15377"/>
        <dbReference type="ChEBI" id="CHEBI:15378"/>
        <dbReference type="ChEBI" id="CHEBI:30616"/>
        <dbReference type="ChEBI" id="CHEBI:43474"/>
        <dbReference type="ChEBI" id="CHEBI:456216"/>
        <dbReference type="EC" id="3.6.4.13"/>
    </reaction>
</comment>
<dbReference type="Proteomes" id="UP000237798">
    <property type="component" value="Unassembled WGS sequence"/>
</dbReference>
<comment type="function">
    <text evidence="5">DEAD-box RNA helicase involved in the assembly of the 50S ribosomal subunit. Has an RNA-dependent ATPase activity, which is specific for 23S rRNA, and a 3' to 5' RNA helicase activity that uses the energy of ATP hydrolysis to destabilize and unwind short rRNA duplexes.</text>
</comment>
<dbReference type="EMBL" id="PVXP01000031">
    <property type="protein sequence ID" value="PRR84855.1"/>
    <property type="molecule type" value="Genomic_DNA"/>
</dbReference>
<evidence type="ECO:0000259" key="8">
    <source>
        <dbReference type="PROSITE" id="PS51194"/>
    </source>
</evidence>
<dbReference type="AlphaFoldDB" id="A0A2T0BLU1"/>
<keyword evidence="4 5" id="KW-0067">ATP-binding</keyword>
<comment type="domain">
    <text evidence="5">Contains an N-terminal domain that binds non-specifically to RNA and a C-terminal domain that binds specifically and tightly to hairpin 92 of 23S rRNA.</text>
</comment>
<feature type="domain" description="Helicase ATP-binding" evidence="7">
    <location>
        <begin position="35"/>
        <end position="205"/>
    </location>
</feature>
<keyword evidence="5" id="KW-0963">Cytoplasm</keyword>
<dbReference type="PANTHER" id="PTHR47959">
    <property type="entry name" value="ATP-DEPENDENT RNA HELICASE RHLE-RELATED"/>
    <property type="match status" value="1"/>
</dbReference>
<dbReference type="PROSITE" id="PS00039">
    <property type="entry name" value="DEAD_ATP_HELICASE"/>
    <property type="match status" value="1"/>
</dbReference>